<dbReference type="RefSeq" id="WP_131888960.1">
    <property type="nucleotide sequence ID" value="NZ_SMKU01000003.1"/>
</dbReference>
<dbReference type="EMBL" id="SMKU01000003">
    <property type="protein sequence ID" value="TDD97200.1"/>
    <property type="molecule type" value="Genomic_DNA"/>
</dbReference>
<dbReference type="Proteomes" id="UP000294513">
    <property type="component" value="Unassembled WGS sequence"/>
</dbReference>
<reference evidence="1 2" key="1">
    <citation type="submission" date="2019-03" db="EMBL/GenBank/DDBJ databases">
        <title>Draft genome sequences of novel Actinobacteria.</title>
        <authorList>
            <person name="Sahin N."/>
            <person name="Ay H."/>
            <person name="Saygin H."/>
        </authorList>
    </citation>
    <scope>NUCLEOTIDE SEQUENCE [LARGE SCALE GENOMIC DNA]</scope>
    <source>
        <strain evidence="1 2">H3C3</strain>
    </source>
</reference>
<evidence type="ECO:0000313" key="2">
    <source>
        <dbReference type="Proteomes" id="UP000294513"/>
    </source>
</evidence>
<keyword evidence="2" id="KW-1185">Reference proteome</keyword>
<protein>
    <submittedName>
        <fullName evidence="1">Uncharacterized protein</fullName>
    </submittedName>
</protein>
<accession>A0A4R5CFL6</accession>
<evidence type="ECO:0000313" key="1">
    <source>
        <dbReference type="EMBL" id="TDD97200.1"/>
    </source>
</evidence>
<proteinExistence type="predicted"/>
<name>A0A4R5CFL6_9ACTN</name>
<dbReference type="AlphaFoldDB" id="A0A4R5CFL6"/>
<sequence length="73" mass="8025">MSEQTSESGKRVAKAVEMYKAMTEMRNTDSAAAKSMGMELGKFLDGFTSSEGKEFFAATRELETSTINEKAED</sequence>
<organism evidence="1 2">
    <name type="scientific">Actinomadura rubrisoli</name>
    <dbReference type="NCBI Taxonomy" id="2530368"/>
    <lineage>
        <taxon>Bacteria</taxon>
        <taxon>Bacillati</taxon>
        <taxon>Actinomycetota</taxon>
        <taxon>Actinomycetes</taxon>
        <taxon>Streptosporangiales</taxon>
        <taxon>Thermomonosporaceae</taxon>
        <taxon>Actinomadura</taxon>
    </lineage>
</organism>
<comment type="caution">
    <text evidence="1">The sequence shown here is derived from an EMBL/GenBank/DDBJ whole genome shotgun (WGS) entry which is preliminary data.</text>
</comment>
<gene>
    <name evidence="1" type="ORF">E1298_01825</name>
</gene>